<sequence>MARKEFTMARSVTCNGWEGSAMTERGPIITRRGLVVTAPLINCHLFWLSVIKSKFWLGLEGW</sequence>
<comment type="caution">
    <text evidence="1">The sequence shown here is derived from an EMBL/GenBank/DDBJ whole genome shotgun (WGS) entry which is preliminary data.</text>
</comment>
<evidence type="ECO:0000313" key="1">
    <source>
        <dbReference type="EMBL" id="OAG26740.1"/>
    </source>
</evidence>
<keyword evidence="2" id="KW-1185">Reference proteome</keyword>
<dbReference type="Proteomes" id="UP000076964">
    <property type="component" value="Unassembled WGS sequence"/>
</dbReference>
<reference evidence="1 2" key="1">
    <citation type="submission" date="2016-02" db="EMBL/GenBank/DDBJ databases">
        <title>Draft genome sequence of Thermodesulfatator sp. S606.</title>
        <authorList>
            <person name="Lai Q."/>
            <person name="Cao J."/>
            <person name="Dupont S."/>
            <person name="Shao Z."/>
            <person name="Jebbar M."/>
            <person name="Alain K."/>
        </authorList>
    </citation>
    <scope>NUCLEOTIDE SEQUENCE [LARGE SCALE GENOMIC DNA]</scope>
    <source>
        <strain evidence="1 2">S606</strain>
    </source>
</reference>
<proteinExistence type="predicted"/>
<organism evidence="1 2">
    <name type="scientific">Thermodesulfatator autotrophicus</name>
    <dbReference type="NCBI Taxonomy" id="1795632"/>
    <lineage>
        <taxon>Bacteria</taxon>
        <taxon>Pseudomonadati</taxon>
        <taxon>Thermodesulfobacteriota</taxon>
        <taxon>Thermodesulfobacteria</taxon>
        <taxon>Thermodesulfobacteriales</taxon>
        <taxon>Thermodesulfatatoraceae</taxon>
        <taxon>Thermodesulfatator</taxon>
    </lineage>
</organism>
<dbReference type="AlphaFoldDB" id="A0A177E5M0"/>
<name>A0A177E5M0_9BACT</name>
<evidence type="ECO:0000313" key="2">
    <source>
        <dbReference type="Proteomes" id="UP000076964"/>
    </source>
</evidence>
<gene>
    <name evidence="1" type="ORF">TH606_10725</name>
</gene>
<protein>
    <submittedName>
        <fullName evidence="1">Uncharacterized protein</fullName>
    </submittedName>
</protein>
<accession>A0A177E5M0</accession>
<dbReference type="EMBL" id="LSFI01000076">
    <property type="protein sequence ID" value="OAG26740.1"/>
    <property type="molecule type" value="Genomic_DNA"/>
</dbReference>